<dbReference type="Gene3D" id="3.40.50.360">
    <property type="match status" value="1"/>
</dbReference>
<dbReference type="PANTHER" id="PTHR39201">
    <property type="entry name" value="EXPORTED PROTEIN-RELATED"/>
    <property type="match status" value="1"/>
</dbReference>
<dbReference type="PANTHER" id="PTHR39201:SF1">
    <property type="entry name" value="FLAVODOXIN-LIKE DOMAIN-CONTAINING PROTEIN"/>
    <property type="match status" value="1"/>
</dbReference>
<dbReference type="Proteomes" id="UP000886886">
    <property type="component" value="Unassembled WGS sequence"/>
</dbReference>
<accession>A0A9D1CZF4</accession>
<dbReference type="GO" id="GO:0010181">
    <property type="term" value="F:FMN binding"/>
    <property type="evidence" value="ECO:0007669"/>
    <property type="project" value="InterPro"/>
</dbReference>
<feature type="domain" description="Flavodoxin-like" evidence="2">
    <location>
        <begin position="61"/>
        <end position="175"/>
    </location>
</feature>
<dbReference type="AlphaFoldDB" id="A0A9D1CZF4"/>
<reference evidence="3" key="2">
    <citation type="journal article" date="2021" name="PeerJ">
        <title>Extensive microbial diversity within the chicken gut microbiome revealed by metagenomics and culture.</title>
        <authorList>
            <person name="Gilroy R."/>
            <person name="Ravi A."/>
            <person name="Getino M."/>
            <person name="Pursley I."/>
            <person name="Horton D.L."/>
            <person name="Alikhan N.F."/>
            <person name="Baker D."/>
            <person name="Gharbi K."/>
            <person name="Hall N."/>
            <person name="Watson M."/>
            <person name="Adriaenssens E.M."/>
            <person name="Foster-Nyarko E."/>
            <person name="Jarju S."/>
            <person name="Secka A."/>
            <person name="Antonio M."/>
            <person name="Oren A."/>
            <person name="Chaudhuri R.R."/>
            <person name="La Ragione R."/>
            <person name="Hildebrand F."/>
            <person name="Pallen M.J."/>
        </authorList>
    </citation>
    <scope>NUCLEOTIDE SEQUENCE</scope>
    <source>
        <strain evidence="3">ChiSjej3B21-11622</strain>
    </source>
</reference>
<keyword evidence="1" id="KW-0812">Transmembrane</keyword>
<keyword evidence="1" id="KW-0472">Membrane</keyword>
<evidence type="ECO:0000313" key="3">
    <source>
        <dbReference type="EMBL" id="HIQ95376.1"/>
    </source>
</evidence>
<dbReference type="SUPFAM" id="SSF52218">
    <property type="entry name" value="Flavoproteins"/>
    <property type="match status" value="1"/>
</dbReference>
<protein>
    <submittedName>
        <fullName evidence="3">Flavodoxin</fullName>
    </submittedName>
</protein>
<keyword evidence="1" id="KW-1133">Transmembrane helix</keyword>
<dbReference type="PROSITE" id="PS50902">
    <property type="entry name" value="FLAVODOXIN_LIKE"/>
    <property type="match status" value="1"/>
</dbReference>
<dbReference type="Pfam" id="PF12682">
    <property type="entry name" value="Flavodoxin_4"/>
    <property type="match status" value="1"/>
</dbReference>
<dbReference type="GO" id="GO:0016651">
    <property type="term" value="F:oxidoreductase activity, acting on NAD(P)H"/>
    <property type="evidence" value="ECO:0007669"/>
    <property type="project" value="UniProtKB-ARBA"/>
</dbReference>
<feature type="transmembrane region" description="Helical" evidence="1">
    <location>
        <begin position="6"/>
        <end position="27"/>
    </location>
</feature>
<sequence length="175" mass="19226">MKNKIGIISVVVILAILILAFAGYQIYRNPAMFRSLSDESLGDAEVESLRAEIAKREEKQVLVAYFSYSGTTRGVAEALSEATGGDLFEIAPAEAYTNVYLQSNSEIRSNARPALDSTVDHMEDYDIVFVGYPVWWHATPSPVNTFLESYDFTGKLVIPFCTSGAAISKRPCLPS</sequence>
<evidence type="ECO:0000313" key="4">
    <source>
        <dbReference type="Proteomes" id="UP000886886"/>
    </source>
</evidence>
<evidence type="ECO:0000256" key="1">
    <source>
        <dbReference type="SAM" id="Phobius"/>
    </source>
</evidence>
<dbReference type="InterPro" id="IPR029039">
    <property type="entry name" value="Flavoprotein-like_sf"/>
</dbReference>
<proteinExistence type="predicted"/>
<gene>
    <name evidence="3" type="ORF">IAB26_02335</name>
</gene>
<dbReference type="EMBL" id="DVFT01000030">
    <property type="protein sequence ID" value="HIQ95376.1"/>
    <property type="molecule type" value="Genomic_DNA"/>
</dbReference>
<organism evidence="3 4">
    <name type="scientific">Candidatus Limivivens merdigallinarum</name>
    <dbReference type="NCBI Taxonomy" id="2840859"/>
    <lineage>
        <taxon>Bacteria</taxon>
        <taxon>Bacillati</taxon>
        <taxon>Bacillota</taxon>
        <taxon>Clostridia</taxon>
        <taxon>Lachnospirales</taxon>
        <taxon>Lachnospiraceae</taxon>
        <taxon>Lachnospiraceae incertae sedis</taxon>
        <taxon>Candidatus Limivivens</taxon>
    </lineage>
</organism>
<comment type="caution">
    <text evidence="3">The sequence shown here is derived from an EMBL/GenBank/DDBJ whole genome shotgun (WGS) entry which is preliminary data.</text>
</comment>
<name>A0A9D1CZF4_9FIRM</name>
<dbReference type="InterPro" id="IPR008254">
    <property type="entry name" value="Flavodoxin/NO_synth"/>
</dbReference>
<evidence type="ECO:0000259" key="2">
    <source>
        <dbReference type="PROSITE" id="PS50902"/>
    </source>
</evidence>
<reference evidence="3" key="1">
    <citation type="submission" date="2020-10" db="EMBL/GenBank/DDBJ databases">
        <authorList>
            <person name="Gilroy R."/>
        </authorList>
    </citation>
    <scope>NUCLEOTIDE SEQUENCE</scope>
    <source>
        <strain evidence="3">ChiSjej3B21-11622</strain>
    </source>
</reference>